<name>A0A0R1N8D4_9LACO</name>
<dbReference type="RefSeq" id="WP_157053752.1">
    <property type="nucleotide sequence ID" value="NZ_AZEC01000007.1"/>
</dbReference>
<gene>
    <name evidence="1" type="ORF">FD09_GL002903</name>
</gene>
<dbReference type="AlphaFoldDB" id="A0A0R1N8D4"/>
<accession>A0A0R1N8D4</accession>
<evidence type="ECO:0000313" key="2">
    <source>
        <dbReference type="Proteomes" id="UP000051330"/>
    </source>
</evidence>
<keyword evidence="2" id="KW-1185">Reference proteome</keyword>
<protein>
    <submittedName>
        <fullName evidence="1">Uncharacterized protein</fullName>
    </submittedName>
</protein>
<reference evidence="1 2" key="1">
    <citation type="journal article" date="2015" name="Genome Announc.">
        <title>Expanding the biotechnology potential of lactobacilli through comparative genomics of 213 strains and associated genera.</title>
        <authorList>
            <person name="Sun Z."/>
            <person name="Harris H.M."/>
            <person name="McCann A."/>
            <person name="Guo C."/>
            <person name="Argimon S."/>
            <person name="Zhang W."/>
            <person name="Yang X."/>
            <person name="Jeffery I.B."/>
            <person name="Cooney J.C."/>
            <person name="Kagawa T.F."/>
            <person name="Liu W."/>
            <person name="Song Y."/>
            <person name="Salvetti E."/>
            <person name="Wrobel A."/>
            <person name="Rasinkangas P."/>
            <person name="Parkhill J."/>
            <person name="Rea M.C."/>
            <person name="O'Sullivan O."/>
            <person name="Ritari J."/>
            <person name="Douillard F.P."/>
            <person name="Paul Ross R."/>
            <person name="Yang R."/>
            <person name="Briner A.E."/>
            <person name="Felis G.E."/>
            <person name="de Vos W.M."/>
            <person name="Barrangou R."/>
            <person name="Klaenhammer T.R."/>
            <person name="Caufield P.W."/>
            <person name="Cui Y."/>
            <person name="Zhang H."/>
            <person name="O'Toole P.W."/>
        </authorList>
    </citation>
    <scope>NUCLEOTIDE SEQUENCE [LARGE SCALE GENOMIC DNA]</scope>
    <source>
        <strain evidence="1 2">DSM 12744</strain>
    </source>
</reference>
<organism evidence="1 2">
    <name type="scientific">Schleiferilactobacillus perolens DSM 12744</name>
    <dbReference type="NCBI Taxonomy" id="1423792"/>
    <lineage>
        <taxon>Bacteria</taxon>
        <taxon>Bacillati</taxon>
        <taxon>Bacillota</taxon>
        <taxon>Bacilli</taxon>
        <taxon>Lactobacillales</taxon>
        <taxon>Lactobacillaceae</taxon>
        <taxon>Schleiferilactobacillus</taxon>
    </lineage>
</organism>
<evidence type="ECO:0000313" key="1">
    <source>
        <dbReference type="EMBL" id="KRL12584.1"/>
    </source>
</evidence>
<sequence>MRGDAVDNVLTFMTAEVYEMLLVKKLKVLRNDPNRAILSTFLVAGKVSVVMIKNPGII</sequence>
<proteinExistence type="predicted"/>
<dbReference type="EMBL" id="AZEC01000007">
    <property type="protein sequence ID" value="KRL12584.1"/>
    <property type="molecule type" value="Genomic_DNA"/>
</dbReference>
<comment type="caution">
    <text evidence="1">The sequence shown here is derived from an EMBL/GenBank/DDBJ whole genome shotgun (WGS) entry which is preliminary data.</text>
</comment>
<dbReference type="Proteomes" id="UP000051330">
    <property type="component" value="Unassembled WGS sequence"/>
</dbReference>